<accession>A0AAX2QM59</accession>
<comment type="similarity">
    <text evidence="6">Belongs to the ABC transporter superfamily. Macrolide exporter (TC 3.A.1.122) family.</text>
</comment>
<name>A0AAX2QM59_9HYPH</name>
<organism evidence="8 9">
    <name type="scientific">Rhizobium laguerreae</name>
    <dbReference type="NCBI Taxonomy" id="1076926"/>
    <lineage>
        <taxon>Bacteria</taxon>
        <taxon>Pseudomonadati</taxon>
        <taxon>Pseudomonadota</taxon>
        <taxon>Alphaproteobacteria</taxon>
        <taxon>Hyphomicrobiales</taxon>
        <taxon>Rhizobiaceae</taxon>
        <taxon>Rhizobium/Agrobacterium group</taxon>
        <taxon>Rhizobium</taxon>
    </lineage>
</organism>
<evidence type="ECO:0000259" key="7">
    <source>
        <dbReference type="PROSITE" id="PS50893"/>
    </source>
</evidence>
<dbReference type="Pfam" id="PF00005">
    <property type="entry name" value="ABC_tran"/>
    <property type="match status" value="1"/>
</dbReference>
<dbReference type="SUPFAM" id="SSF52540">
    <property type="entry name" value="P-loop containing nucleoside triphosphate hydrolases"/>
    <property type="match status" value="1"/>
</dbReference>
<keyword evidence="1" id="KW-0813">Transport</keyword>
<dbReference type="InterPro" id="IPR003593">
    <property type="entry name" value="AAA+_ATPase"/>
</dbReference>
<dbReference type="GO" id="GO:0016887">
    <property type="term" value="F:ATP hydrolysis activity"/>
    <property type="evidence" value="ECO:0007669"/>
    <property type="project" value="InterPro"/>
</dbReference>
<dbReference type="PANTHER" id="PTHR24220">
    <property type="entry name" value="IMPORT ATP-BINDING PROTEIN"/>
    <property type="match status" value="1"/>
</dbReference>
<comment type="caution">
    <text evidence="8">The sequence shown here is derived from an EMBL/GenBank/DDBJ whole genome shotgun (WGS) entry which is preliminary data.</text>
</comment>
<dbReference type="SMART" id="SM00382">
    <property type="entry name" value="AAA"/>
    <property type="match status" value="1"/>
</dbReference>
<dbReference type="InterPro" id="IPR017911">
    <property type="entry name" value="MacB-like_ATP-bd"/>
</dbReference>
<dbReference type="AlphaFoldDB" id="A0AAX2QM59"/>
<dbReference type="Gene3D" id="3.40.50.300">
    <property type="entry name" value="P-loop containing nucleotide triphosphate hydrolases"/>
    <property type="match status" value="1"/>
</dbReference>
<keyword evidence="2" id="KW-0997">Cell inner membrane</keyword>
<evidence type="ECO:0000256" key="2">
    <source>
        <dbReference type="ARBA" id="ARBA00022519"/>
    </source>
</evidence>
<dbReference type="GO" id="GO:0022857">
    <property type="term" value="F:transmembrane transporter activity"/>
    <property type="evidence" value="ECO:0007669"/>
    <property type="project" value="TreeGrafter"/>
</dbReference>
<dbReference type="GO" id="GO:0005886">
    <property type="term" value="C:plasma membrane"/>
    <property type="evidence" value="ECO:0007669"/>
    <property type="project" value="TreeGrafter"/>
</dbReference>
<dbReference type="GO" id="GO:0098796">
    <property type="term" value="C:membrane protein complex"/>
    <property type="evidence" value="ECO:0007669"/>
    <property type="project" value="UniProtKB-ARBA"/>
</dbReference>
<dbReference type="InterPro" id="IPR017871">
    <property type="entry name" value="ABC_transporter-like_CS"/>
</dbReference>
<evidence type="ECO:0000313" key="8">
    <source>
        <dbReference type="EMBL" id="TCU25074.1"/>
    </source>
</evidence>
<keyword evidence="2" id="KW-0472">Membrane</keyword>
<dbReference type="InterPro" id="IPR003439">
    <property type="entry name" value="ABC_transporter-like_ATP-bd"/>
</dbReference>
<sequence length="249" mass="26529">MRPFDYELYIGRFLLAKTIIELKSADLTLGSAAASVHVLKGIDLDIAAGESVGIVGPSGSGKSTLLMVLAGLEKLDSGEININDTPLHSLSEDQVADFRGRNIGIVFQSFHLIANMTALENVAVPLELANVGNAFEIAHRELKSVGLGERLNHYPGQLSGGEQQRVAIARALAPSPALLIADEPTGNLDTETGRQIADLLFSKQAERGTTLLLVTHDVSLANRCSRQIRVRSGRIEGDSAARRSEAAIA</sequence>
<reference evidence="8 9" key="1">
    <citation type="submission" date="2019-03" db="EMBL/GenBank/DDBJ databases">
        <title>Genomic Encyclopedia of Type Strains, Phase IV (KMG-V): Genome sequencing to study the core and pangenomes of soil and plant-associated prokaryotes.</title>
        <authorList>
            <person name="Whitman W."/>
        </authorList>
    </citation>
    <scope>NUCLEOTIDE SEQUENCE [LARGE SCALE GENOMIC DNA]</scope>
    <source>
        <strain evidence="8 9">FB403</strain>
    </source>
</reference>
<dbReference type="CDD" id="cd03255">
    <property type="entry name" value="ABC_MJ0796_LolCDE_FtsE"/>
    <property type="match status" value="1"/>
</dbReference>
<dbReference type="InterPro" id="IPR027417">
    <property type="entry name" value="P-loop_NTPase"/>
</dbReference>
<evidence type="ECO:0000256" key="4">
    <source>
        <dbReference type="ARBA" id="ARBA00022840"/>
    </source>
</evidence>
<evidence type="ECO:0000256" key="3">
    <source>
        <dbReference type="ARBA" id="ARBA00022741"/>
    </source>
</evidence>
<protein>
    <submittedName>
        <fullName evidence="8">ABC transport system ATP-binding protein</fullName>
    </submittedName>
</protein>
<dbReference type="EMBL" id="SMBI01000005">
    <property type="protein sequence ID" value="TCU25074.1"/>
    <property type="molecule type" value="Genomic_DNA"/>
</dbReference>
<dbReference type="InterPro" id="IPR015854">
    <property type="entry name" value="ABC_transpr_LolD-like"/>
</dbReference>
<evidence type="ECO:0000256" key="5">
    <source>
        <dbReference type="ARBA" id="ARBA00022967"/>
    </source>
</evidence>
<proteinExistence type="inferred from homology"/>
<dbReference type="GO" id="GO:0005524">
    <property type="term" value="F:ATP binding"/>
    <property type="evidence" value="ECO:0007669"/>
    <property type="project" value="UniProtKB-KW"/>
</dbReference>
<keyword evidence="2" id="KW-1003">Cell membrane</keyword>
<evidence type="ECO:0000256" key="1">
    <source>
        <dbReference type="ARBA" id="ARBA00022448"/>
    </source>
</evidence>
<keyword evidence="4 8" id="KW-0067">ATP-binding</keyword>
<evidence type="ECO:0000256" key="6">
    <source>
        <dbReference type="ARBA" id="ARBA00038388"/>
    </source>
</evidence>
<keyword evidence="5" id="KW-1278">Translocase</keyword>
<gene>
    <name evidence="8" type="ORF">EV131_105186</name>
</gene>
<dbReference type="Proteomes" id="UP000295021">
    <property type="component" value="Unassembled WGS sequence"/>
</dbReference>
<dbReference type="PROSITE" id="PS00211">
    <property type="entry name" value="ABC_TRANSPORTER_1"/>
    <property type="match status" value="1"/>
</dbReference>
<feature type="domain" description="ABC transporter" evidence="7">
    <location>
        <begin position="22"/>
        <end position="248"/>
    </location>
</feature>
<dbReference type="PROSITE" id="PS50893">
    <property type="entry name" value="ABC_TRANSPORTER_2"/>
    <property type="match status" value="1"/>
</dbReference>
<keyword evidence="3" id="KW-0547">Nucleotide-binding</keyword>
<evidence type="ECO:0000313" key="9">
    <source>
        <dbReference type="Proteomes" id="UP000295021"/>
    </source>
</evidence>
<dbReference type="FunFam" id="3.40.50.300:FF:000032">
    <property type="entry name" value="Export ABC transporter ATP-binding protein"/>
    <property type="match status" value="1"/>
</dbReference>